<reference evidence="1 2" key="1">
    <citation type="journal article" date="2019" name="Nat. Ecol. Evol.">
        <title>Megaphylogeny resolves global patterns of mushroom evolution.</title>
        <authorList>
            <person name="Varga T."/>
            <person name="Krizsan K."/>
            <person name="Foldi C."/>
            <person name="Dima B."/>
            <person name="Sanchez-Garcia M."/>
            <person name="Sanchez-Ramirez S."/>
            <person name="Szollosi G.J."/>
            <person name="Szarkandi J.G."/>
            <person name="Papp V."/>
            <person name="Albert L."/>
            <person name="Andreopoulos W."/>
            <person name="Angelini C."/>
            <person name="Antonin V."/>
            <person name="Barry K.W."/>
            <person name="Bougher N.L."/>
            <person name="Buchanan P."/>
            <person name="Buyck B."/>
            <person name="Bense V."/>
            <person name="Catcheside P."/>
            <person name="Chovatia M."/>
            <person name="Cooper J."/>
            <person name="Damon W."/>
            <person name="Desjardin D."/>
            <person name="Finy P."/>
            <person name="Geml J."/>
            <person name="Haridas S."/>
            <person name="Hughes K."/>
            <person name="Justo A."/>
            <person name="Karasinski D."/>
            <person name="Kautmanova I."/>
            <person name="Kiss B."/>
            <person name="Kocsube S."/>
            <person name="Kotiranta H."/>
            <person name="LaButti K.M."/>
            <person name="Lechner B.E."/>
            <person name="Liimatainen K."/>
            <person name="Lipzen A."/>
            <person name="Lukacs Z."/>
            <person name="Mihaltcheva S."/>
            <person name="Morgado L.N."/>
            <person name="Niskanen T."/>
            <person name="Noordeloos M.E."/>
            <person name="Ohm R.A."/>
            <person name="Ortiz-Santana B."/>
            <person name="Ovrebo C."/>
            <person name="Racz N."/>
            <person name="Riley R."/>
            <person name="Savchenko A."/>
            <person name="Shiryaev A."/>
            <person name="Soop K."/>
            <person name="Spirin V."/>
            <person name="Szebenyi C."/>
            <person name="Tomsovsky M."/>
            <person name="Tulloss R.E."/>
            <person name="Uehling J."/>
            <person name="Grigoriev I.V."/>
            <person name="Vagvolgyi C."/>
            <person name="Papp T."/>
            <person name="Martin F.M."/>
            <person name="Miettinen O."/>
            <person name="Hibbett D.S."/>
            <person name="Nagy L.G."/>
        </authorList>
    </citation>
    <scope>NUCLEOTIDE SEQUENCE [LARGE SCALE GENOMIC DNA]</scope>
    <source>
        <strain evidence="1 2">NL-1719</strain>
    </source>
</reference>
<organism evidence="1 2">
    <name type="scientific">Pluteus cervinus</name>
    <dbReference type="NCBI Taxonomy" id="181527"/>
    <lineage>
        <taxon>Eukaryota</taxon>
        <taxon>Fungi</taxon>
        <taxon>Dikarya</taxon>
        <taxon>Basidiomycota</taxon>
        <taxon>Agaricomycotina</taxon>
        <taxon>Agaricomycetes</taxon>
        <taxon>Agaricomycetidae</taxon>
        <taxon>Agaricales</taxon>
        <taxon>Pluteineae</taxon>
        <taxon>Pluteaceae</taxon>
        <taxon>Pluteus</taxon>
    </lineage>
</organism>
<gene>
    <name evidence="1" type="ORF">BDN72DRAFT_535487</name>
</gene>
<evidence type="ECO:0000313" key="1">
    <source>
        <dbReference type="EMBL" id="TFK60291.1"/>
    </source>
</evidence>
<sequence>MASYGEEIIFIQFQTPMLVPLPPPLTRVAAAAATAAIAGVAAATAAVRTTSTPNLQHKIMFEDKVVRNKRRRHYIITSFQPPPPPPFIRLRKGHDEHIGLVILWIGVPTSCGYAAQISRDIWEVQPSAVDEIGVNADLHSLAGGGSSSDLLTLGGAGKPGHYTPTSSMANSSVDWMMDRCRGTVCVCVWGGGG</sequence>
<name>A0ACD3A3N1_9AGAR</name>
<proteinExistence type="predicted"/>
<accession>A0ACD3A3N1</accession>
<dbReference type="EMBL" id="ML208797">
    <property type="protein sequence ID" value="TFK60291.1"/>
    <property type="molecule type" value="Genomic_DNA"/>
</dbReference>
<evidence type="ECO:0000313" key="2">
    <source>
        <dbReference type="Proteomes" id="UP000308600"/>
    </source>
</evidence>
<keyword evidence="2" id="KW-1185">Reference proteome</keyword>
<protein>
    <submittedName>
        <fullName evidence="1">Uncharacterized protein</fullName>
    </submittedName>
</protein>
<dbReference type="Proteomes" id="UP000308600">
    <property type="component" value="Unassembled WGS sequence"/>
</dbReference>